<dbReference type="CDD" id="cd00190">
    <property type="entry name" value="Tryp_SPc"/>
    <property type="match status" value="1"/>
</dbReference>
<comment type="similarity">
    <text evidence="1">Belongs to the peptidase S1 family.</text>
</comment>
<dbReference type="SUPFAM" id="SSF50494">
    <property type="entry name" value="Trypsin-like serine proteases"/>
    <property type="match status" value="1"/>
</dbReference>
<feature type="domain" description="Peptidase S1" evidence="6">
    <location>
        <begin position="5"/>
        <end position="243"/>
    </location>
</feature>
<accession>A0ABD3RGK4</accession>
<dbReference type="GO" id="GO:0008236">
    <property type="term" value="F:serine-type peptidase activity"/>
    <property type="evidence" value="ECO:0007669"/>
    <property type="project" value="UniProtKB-KW"/>
</dbReference>
<dbReference type="InterPro" id="IPR018114">
    <property type="entry name" value="TRYPSIN_HIS"/>
</dbReference>
<evidence type="ECO:0000256" key="2">
    <source>
        <dbReference type="ARBA" id="ARBA00023026"/>
    </source>
</evidence>
<proteinExistence type="inferred from homology"/>
<keyword evidence="3" id="KW-1015">Disulfide bond</keyword>
<dbReference type="PROSITE" id="PS00135">
    <property type="entry name" value="TRYPSIN_SER"/>
    <property type="match status" value="1"/>
</dbReference>
<keyword evidence="5" id="KW-0720">Serine protease</keyword>
<dbReference type="InterPro" id="IPR001254">
    <property type="entry name" value="Trypsin_dom"/>
</dbReference>
<evidence type="ECO:0000256" key="4">
    <source>
        <dbReference type="ARBA" id="ARBA00023180"/>
    </source>
</evidence>
<sequence>MPSSIVGGVPVDPQEYKFFVWLNGCGASLVAPNLVLSAAHCFDDNQQYVTLGMHKITQDSGGEFYKIEHIPVAQSVVHPNYNAATMENDFWMIRLQWASKLYSGNVVPLDTPTDTLVLSSTSGADLVTLGFGTLASGGATPNVMQEVVVDYISNAACASLPYRYSSSQIKSSMMCAGQSGKDSCQGDSGGPLLDVNTGKQVGVVSWGNGCADPVYPGVYSRISAAYSTFIGPFIATWSNPMTSPPNSYAKPITSTTTEHILSCTDLGGFYDIDGVNYNCM</sequence>
<comment type="caution">
    <text evidence="7">The sequence shown here is derived from an EMBL/GenBank/DDBJ whole genome shotgun (WGS) entry which is preliminary data.</text>
</comment>
<dbReference type="InterPro" id="IPR009003">
    <property type="entry name" value="Peptidase_S1_PA"/>
</dbReference>
<dbReference type="PANTHER" id="PTHR24276">
    <property type="entry name" value="POLYSERASE-RELATED"/>
    <property type="match status" value="1"/>
</dbReference>
<dbReference type="FunFam" id="2.40.10.10:FF:000002">
    <property type="entry name" value="Transmembrane protease serine"/>
    <property type="match status" value="1"/>
</dbReference>
<dbReference type="InterPro" id="IPR033116">
    <property type="entry name" value="TRYPSIN_SER"/>
</dbReference>
<dbReference type="GO" id="GO:0006508">
    <property type="term" value="P:proteolysis"/>
    <property type="evidence" value="ECO:0007669"/>
    <property type="project" value="UniProtKB-KW"/>
</dbReference>
<dbReference type="Proteomes" id="UP001530377">
    <property type="component" value="Unassembled WGS sequence"/>
</dbReference>
<evidence type="ECO:0000259" key="6">
    <source>
        <dbReference type="PROSITE" id="PS50240"/>
    </source>
</evidence>
<evidence type="ECO:0000313" key="8">
    <source>
        <dbReference type="Proteomes" id="UP001530377"/>
    </source>
</evidence>
<dbReference type="InterPro" id="IPR043504">
    <property type="entry name" value="Peptidase_S1_PA_chymotrypsin"/>
</dbReference>
<organism evidence="7 8">
    <name type="scientific">Cyclostephanos tholiformis</name>
    <dbReference type="NCBI Taxonomy" id="382380"/>
    <lineage>
        <taxon>Eukaryota</taxon>
        <taxon>Sar</taxon>
        <taxon>Stramenopiles</taxon>
        <taxon>Ochrophyta</taxon>
        <taxon>Bacillariophyta</taxon>
        <taxon>Coscinodiscophyceae</taxon>
        <taxon>Thalassiosirophycidae</taxon>
        <taxon>Stephanodiscales</taxon>
        <taxon>Stephanodiscaceae</taxon>
        <taxon>Cyclostephanos</taxon>
    </lineage>
</organism>
<dbReference type="PROSITE" id="PS50240">
    <property type="entry name" value="TRYPSIN_DOM"/>
    <property type="match status" value="1"/>
</dbReference>
<dbReference type="AlphaFoldDB" id="A0ABD3RGK4"/>
<dbReference type="PROSITE" id="PS00134">
    <property type="entry name" value="TRYPSIN_HIS"/>
    <property type="match status" value="1"/>
</dbReference>
<dbReference type="InterPro" id="IPR050430">
    <property type="entry name" value="Peptidase_S1"/>
</dbReference>
<dbReference type="PANTHER" id="PTHR24276:SF98">
    <property type="entry name" value="FI18310P1-RELATED"/>
    <property type="match status" value="1"/>
</dbReference>
<evidence type="ECO:0000256" key="3">
    <source>
        <dbReference type="ARBA" id="ARBA00023157"/>
    </source>
</evidence>
<dbReference type="PRINTS" id="PR00722">
    <property type="entry name" value="CHYMOTRYPSIN"/>
</dbReference>
<evidence type="ECO:0000256" key="5">
    <source>
        <dbReference type="RuleBase" id="RU363034"/>
    </source>
</evidence>
<keyword evidence="4" id="KW-0325">Glycoprotein</keyword>
<dbReference type="Gene3D" id="2.40.10.10">
    <property type="entry name" value="Trypsin-like serine proteases"/>
    <property type="match status" value="1"/>
</dbReference>
<dbReference type="EMBL" id="JALLPB020000212">
    <property type="protein sequence ID" value="KAL3812177.1"/>
    <property type="molecule type" value="Genomic_DNA"/>
</dbReference>
<evidence type="ECO:0000256" key="1">
    <source>
        <dbReference type="ARBA" id="ARBA00007664"/>
    </source>
</evidence>
<reference evidence="7 8" key="1">
    <citation type="submission" date="2024-10" db="EMBL/GenBank/DDBJ databases">
        <title>Updated reference genomes for cyclostephanoid diatoms.</title>
        <authorList>
            <person name="Roberts W.R."/>
            <person name="Alverson A.J."/>
        </authorList>
    </citation>
    <scope>NUCLEOTIDE SEQUENCE [LARGE SCALE GENOMIC DNA]</scope>
    <source>
        <strain evidence="7 8">AJA228-03</strain>
    </source>
</reference>
<name>A0ABD3RGK4_9STRA</name>
<keyword evidence="2" id="KW-0843">Virulence</keyword>
<evidence type="ECO:0000313" key="7">
    <source>
        <dbReference type="EMBL" id="KAL3812177.1"/>
    </source>
</evidence>
<dbReference type="Pfam" id="PF00089">
    <property type="entry name" value="Trypsin"/>
    <property type="match status" value="1"/>
</dbReference>
<keyword evidence="5" id="KW-0378">Hydrolase</keyword>
<gene>
    <name evidence="7" type="ORF">ACHAXA_011863</name>
</gene>
<keyword evidence="5" id="KW-0645">Protease</keyword>
<protein>
    <recommendedName>
        <fullName evidence="6">Peptidase S1 domain-containing protein</fullName>
    </recommendedName>
</protein>
<dbReference type="SMART" id="SM00020">
    <property type="entry name" value="Tryp_SPc"/>
    <property type="match status" value="1"/>
</dbReference>
<dbReference type="InterPro" id="IPR001314">
    <property type="entry name" value="Peptidase_S1A"/>
</dbReference>
<keyword evidence="8" id="KW-1185">Reference proteome</keyword>